<proteinExistence type="inferred from homology"/>
<dbReference type="PANTHER" id="PTHR35147:SF1">
    <property type="entry name" value="CHEMORECEPTOR GLUTAMINE DEAMIDASE CHED-RELATED"/>
    <property type="match status" value="1"/>
</dbReference>
<dbReference type="RefSeq" id="WP_264842038.1">
    <property type="nucleotide sequence ID" value="NZ_AP025628.1"/>
</dbReference>
<evidence type="ECO:0000313" key="4">
    <source>
        <dbReference type="EMBL" id="BDG61387.1"/>
    </source>
</evidence>
<evidence type="ECO:0000256" key="3">
    <source>
        <dbReference type="HAMAP-Rule" id="MF_01440"/>
    </source>
</evidence>
<dbReference type="GO" id="GO:0050568">
    <property type="term" value="F:protein-glutamine glutaminase activity"/>
    <property type="evidence" value="ECO:0007669"/>
    <property type="project" value="UniProtKB-UniRule"/>
</dbReference>
<dbReference type="Pfam" id="PF03975">
    <property type="entry name" value="CheD"/>
    <property type="match status" value="1"/>
</dbReference>
<keyword evidence="2 3" id="KW-0378">Hydrolase</keyword>
<protein>
    <recommendedName>
        <fullName evidence="3">Probable chemoreceptor glutamine deamidase CheD</fullName>
        <ecNumber evidence="3">3.5.1.44</ecNumber>
    </recommendedName>
</protein>
<dbReference type="SUPFAM" id="SSF64438">
    <property type="entry name" value="CNF1/YfiH-like putative cysteine hydrolases"/>
    <property type="match status" value="1"/>
</dbReference>
<accession>A0AA35CLL1</accession>
<dbReference type="AlphaFoldDB" id="A0AA35CLL1"/>
<keyword evidence="5" id="KW-1185">Reference proteome</keyword>
<evidence type="ECO:0000313" key="5">
    <source>
        <dbReference type="Proteomes" id="UP001163687"/>
    </source>
</evidence>
<dbReference type="EMBL" id="AP025628">
    <property type="protein sequence ID" value="BDG61387.1"/>
    <property type="molecule type" value="Genomic_DNA"/>
</dbReference>
<dbReference type="HAMAP" id="MF_01440">
    <property type="entry name" value="CheD"/>
    <property type="match status" value="1"/>
</dbReference>
<dbReference type="PANTHER" id="PTHR35147">
    <property type="entry name" value="CHEMORECEPTOR GLUTAMINE DEAMIDASE CHED-RELATED"/>
    <property type="match status" value="1"/>
</dbReference>
<comment type="similarity">
    <text evidence="3">Belongs to the CheD family.</text>
</comment>
<reference evidence="4" key="1">
    <citation type="submission" date="2022-03" db="EMBL/GenBank/DDBJ databases">
        <title>Complete genome sequence of Caldinitratiruptor microaerophilus.</title>
        <authorList>
            <person name="Mukaiyama R."/>
            <person name="Nishiyama T."/>
            <person name="Ueda K."/>
        </authorList>
    </citation>
    <scope>NUCLEOTIDE SEQUENCE</scope>
    <source>
        <strain evidence="4">JCM 16183</strain>
    </source>
</reference>
<organism evidence="4 5">
    <name type="scientific">Caldinitratiruptor microaerophilus</name>
    <dbReference type="NCBI Taxonomy" id="671077"/>
    <lineage>
        <taxon>Bacteria</taxon>
        <taxon>Bacillati</taxon>
        <taxon>Bacillota</taxon>
        <taxon>Clostridia</taxon>
        <taxon>Eubacteriales</taxon>
        <taxon>Symbiobacteriaceae</taxon>
        <taxon>Caldinitratiruptor</taxon>
    </lineage>
</organism>
<sequence>MASGLRTVEVRMGQFRASRDAEVALETSSLGSCVAVALYDPEARVAGLCHILLDRESRFPGGVPERCADFAIPAALAEMVTLGASPERVVAHLAGGGNMFRGVTDPVYDVGSWNVAAAKEVLEALGIPVVTEDVGGSSPRRLRIEVATGHTSVHFPAGRGGA</sequence>
<name>A0AA35CLL1_9FIRM</name>
<gene>
    <name evidence="3" type="primary">cheD</name>
    <name evidence="4" type="ORF">caldi_24770</name>
</gene>
<evidence type="ECO:0000256" key="2">
    <source>
        <dbReference type="ARBA" id="ARBA00022801"/>
    </source>
</evidence>
<evidence type="ECO:0000256" key="1">
    <source>
        <dbReference type="ARBA" id="ARBA00022500"/>
    </source>
</evidence>
<dbReference type="Gene3D" id="3.30.1330.200">
    <property type="match status" value="1"/>
</dbReference>
<comment type="catalytic activity">
    <reaction evidence="3">
        <text>L-glutaminyl-[protein] + H2O = L-glutamyl-[protein] + NH4(+)</text>
        <dbReference type="Rhea" id="RHEA:16441"/>
        <dbReference type="Rhea" id="RHEA-COMP:10207"/>
        <dbReference type="Rhea" id="RHEA-COMP:10208"/>
        <dbReference type="ChEBI" id="CHEBI:15377"/>
        <dbReference type="ChEBI" id="CHEBI:28938"/>
        <dbReference type="ChEBI" id="CHEBI:29973"/>
        <dbReference type="ChEBI" id="CHEBI:30011"/>
        <dbReference type="EC" id="3.5.1.44"/>
    </reaction>
</comment>
<dbReference type="EC" id="3.5.1.44" evidence="3"/>
<dbReference type="GO" id="GO:0006935">
    <property type="term" value="P:chemotaxis"/>
    <property type="evidence" value="ECO:0007669"/>
    <property type="project" value="UniProtKB-UniRule"/>
</dbReference>
<comment type="function">
    <text evidence="3">Probably deamidates glutamine residues to glutamate on methyl-accepting chemotaxis receptors (MCPs), playing an important role in chemotaxis.</text>
</comment>
<dbReference type="CDD" id="cd16352">
    <property type="entry name" value="CheD"/>
    <property type="match status" value="1"/>
</dbReference>
<dbReference type="Proteomes" id="UP001163687">
    <property type="component" value="Chromosome"/>
</dbReference>
<dbReference type="InterPro" id="IPR011324">
    <property type="entry name" value="Cytotoxic_necrot_fac-like_cat"/>
</dbReference>
<dbReference type="InterPro" id="IPR038592">
    <property type="entry name" value="CheD-like_sf"/>
</dbReference>
<keyword evidence="1 3" id="KW-0145">Chemotaxis</keyword>
<dbReference type="KEGG" id="cmic:caldi_24770"/>
<dbReference type="InterPro" id="IPR005659">
    <property type="entry name" value="Chemorcpt_Glu_NH3ase_CheD"/>
</dbReference>